<dbReference type="EMBL" id="JAUIQD010000003">
    <property type="protein sequence ID" value="KAK3356629.1"/>
    <property type="molecule type" value="Genomic_DNA"/>
</dbReference>
<accession>A0AAJ0HL48</accession>
<evidence type="ECO:0000313" key="1">
    <source>
        <dbReference type="EMBL" id="KAK3356629.1"/>
    </source>
</evidence>
<protein>
    <submittedName>
        <fullName evidence="1">Uncharacterized protein</fullName>
    </submittedName>
</protein>
<comment type="caution">
    <text evidence="1">The sequence shown here is derived from an EMBL/GenBank/DDBJ whole genome shotgun (WGS) entry which is preliminary data.</text>
</comment>
<sequence>MTGADGMIHGADKMMQYSPTPNLSAMMDFQGAAIYRIHDSQPLFYDVEGLFEVYRQDYNFDNIPSELQVYEKERNNIVDKWPLRLKLQLGQEGAQEEFDVMLGSHFSRVERYV</sequence>
<name>A0AAJ0HL48_9PEZI</name>
<proteinExistence type="predicted"/>
<reference evidence="1" key="2">
    <citation type="submission" date="2023-06" db="EMBL/GenBank/DDBJ databases">
        <authorList>
            <consortium name="Lawrence Berkeley National Laboratory"/>
            <person name="Haridas S."/>
            <person name="Hensen N."/>
            <person name="Bonometti L."/>
            <person name="Westerberg I."/>
            <person name="Brannstrom I.O."/>
            <person name="Guillou S."/>
            <person name="Cros-Aarteil S."/>
            <person name="Calhoun S."/>
            <person name="Kuo A."/>
            <person name="Mondo S."/>
            <person name="Pangilinan J."/>
            <person name="Riley R."/>
            <person name="Labutti K."/>
            <person name="Andreopoulos B."/>
            <person name="Lipzen A."/>
            <person name="Chen C."/>
            <person name="Yanf M."/>
            <person name="Daum C."/>
            <person name="Ng V."/>
            <person name="Clum A."/>
            <person name="Steindorff A."/>
            <person name="Ohm R."/>
            <person name="Martin F."/>
            <person name="Silar P."/>
            <person name="Natvig D."/>
            <person name="Lalanne C."/>
            <person name="Gautier V."/>
            <person name="Ament-Velasquez S.L."/>
            <person name="Kruys A."/>
            <person name="Hutchinson M.I."/>
            <person name="Powell A.J."/>
            <person name="Barry K."/>
            <person name="Miller A.N."/>
            <person name="Grigoriev I.V."/>
            <person name="Debuchy R."/>
            <person name="Gladieux P."/>
            <person name="Thoren M.H."/>
            <person name="Johannesson H."/>
        </authorList>
    </citation>
    <scope>NUCLEOTIDE SEQUENCE</scope>
    <source>
        <strain evidence="1">CBS 955.72</strain>
    </source>
</reference>
<reference evidence="1" key="1">
    <citation type="journal article" date="2023" name="Mol. Phylogenet. Evol.">
        <title>Genome-scale phylogeny and comparative genomics of the fungal order Sordariales.</title>
        <authorList>
            <person name="Hensen N."/>
            <person name="Bonometti L."/>
            <person name="Westerberg I."/>
            <person name="Brannstrom I.O."/>
            <person name="Guillou S."/>
            <person name="Cros-Aarteil S."/>
            <person name="Calhoun S."/>
            <person name="Haridas S."/>
            <person name="Kuo A."/>
            <person name="Mondo S."/>
            <person name="Pangilinan J."/>
            <person name="Riley R."/>
            <person name="LaButti K."/>
            <person name="Andreopoulos B."/>
            <person name="Lipzen A."/>
            <person name="Chen C."/>
            <person name="Yan M."/>
            <person name="Daum C."/>
            <person name="Ng V."/>
            <person name="Clum A."/>
            <person name="Steindorff A."/>
            <person name="Ohm R.A."/>
            <person name="Martin F."/>
            <person name="Silar P."/>
            <person name="Natvig D.O."/>
            <person name="Lalanne C."/>
            <person name="Gautier V."/>
            <person name="Ament-Velasquez S.L."/>
            <person name="Kruys A."/>
            <person name="Hutchinson M.I."/>
            <person name="Powell A.J."/>
            <person name="Barry K."/>
            <person name="Miller A.N."/>
            <person name="Grigoriev I.V."/>
            <person name="Debuchy R."/>
            <person name="Gladieux P."/>
            <person name="Hiltunen Thoren M."/>
            <person name="Johannesson H."/>
        </authorList>
    </citation>
    <scope>NUCLEOTIDE SEQUENCE</scope>
    <source>
        <strain evidence="1">CBS 955.72</strain>
    </source>
</reference>
<organism evidence="1 2">
    <name type="scientific">Lasiosphaeria hispida</name>
    <dbReference type="NCBI Taxonomy" id="260671"/>
    <lineage>
        <taxon>Eukaryota</taxon>
        <taxon>Fungi</taxon>
        <taxon>Dikarya</taxon>
        <taxon>Ascomycota</taxon>
        <taxon>Pezizomycotina</taxon>
        <taxon>Sordariomycetes</taxon>
        <taxon>Sordariomycetidae</taxon>
        <taxon>Sordariales</taxon>
        <taxon>Lasiosphaeriaceae</taxon>
        <taxon>Lasiosphaeria</taxon>
    </lineage>
</organism>
<dbReference type="Proteomes" id="UP001275084">
    <property type="component" value="Unassembled WGS sequence"/>
</dbReference>
<keyword evidence="2" id="KW-1185">Reference proteome</keyword>
<dbReference type="AlphaFoldDB" id="A0AAJ0HL48"/>
<evidence type="ECO:0000313" key="2">
    <source>
        <dbReference type="Proteomes" id="UP001275084"/>
    </source>
</evidence>
<gene>
    <name evidence="1" type="ORF">B0T25DRAFT_565972</name>
</gene>